<name>A0ABS4KGR2_9FIRM</name>
<organism evidence="10 11">
    <name type="scientific">Acetoanaerobium pronyense</name>
    <dbReference type="NCBI Taxonomy" id="1482736"/>
    <lineage>
        <taxon>Bacteria</taxon>
        <taxon>Bacillati</taxon>
        <taxon>Bacillota</taxon>
        <taxon>Clostridia</taxon>
        <taxon>Peptostreptococcales</taxon>
        <taxon>Filifactoraceae</taxon>
        <taxon>Acetoanaerobium</taxon>
    </lineage>
</organism>
<evidence type="ECO:0000256" key="1">
    <source>
        <dbReference type="ARBA" id="ARBA00004127"/>
    </source>
</evidence>
<comment type="subcellular location">
    <subcellularLocation>
        <location evidence="1">Endomembrane system</location>
        <topology evidence="1">Multi-pass membrane protein</topology>
    </subcellularLocation>
</comment>
<keyword evidence="6 7" id="KW-0472">Membrane</keyword>
<reference evidence="10 11" key="1">
    <citation type="submission" date="2021-03" db="EMBL/GenBank/DDBJ databases">
        <title>Genomic Encyclopedia of Type Strains, Phase IV (KMG-IV): sequencing the most valuable type-strain genomes for metagenomic binning, comparative biology and taxonomic classification.</title>
        <authorList>
            <person name="Goeker M."/>
        </authorList>
    </citation>
    <scope>NUCLEOTIDE SEQUENCE [LARGE SCALE GENOMIC DNA]</scope>
    <source>
        <strain evidence="10 11">DSM 27512</strain>
    </source>
</reference>
<accession>A0ABS4KGR2</accession>
<evidence type="ECO:0000256" key="3">
    <source>
        <dbReference type="ARBA" id="ARBA00022679"/>
    </source>
</evidence>
<keyword evidence="2" id="KW-0489">Methyltransferase</keyword>
<keyword evidence="4 7" id="KW-0812">Transmembrane</keyword>
<dbReference type="Gene3D" id="3.40.50.150">
    <property type="entry name" value="Vaccinia Virus protein VP39"/>
    <property type="match status" value="1"/>
</dbReference>
<protein>
    <submittedName>
        <fullName evidence="10">Uncharacterized membrane protein YkvA (DUF1232 family)</fullName>
    </submittedName>
</protein>
<feature type="transmembrane region" description="Helical" evidence="7">
    <location>
        <begin position="84"/>
        <end position="103"/>
    </location>
</feature>
<dbReference type="CDD" id="cd02440">
    <property type="entry name" value="AdoMet_MTases"/>
    <property type="match status" value="1"/>
</dbReference>
<dbReference type="Pfam" id="PF06803">
    <property type="entry name" value="DUF1232"/>
    <property type="match status" value="1"/>
</dbReference>
<dbReference type="EMBL" id="JAGGLI010000005">
    <property type="protein sequence ID" value="MBP2026958.1"/>
    <property type="molecule type" value="Genomic_DNA"/>
</dbReference>
<gene>
    <name evidence="10" type="ORF">J2Z35_000750</name>
</gene>
<sequence length="335" mass="38759">MKKLRISNSTVDTILSKFKSTFYKTNTTKAEEILKDKNKAIKLLDSAMETAKSNRRGALDEIWEKLQLVFSLMKDWIKGEYKEIPKASLVIIVIGFIYLVTPIDTIPDFLPGGFIDDVVVLGFLLRKIGSDLDSYQIWKREKESIGYYDENTSSFFDKTAHIDMSDVYEEFEKYLEEGDSVLDLGCGSGRDSKYFIEKGYRVTSMDGSKELCKLASDYIGQEVLNLSFKEIDFNKEFDGIWACASLLHLPSKQMSKILEKIRRALKDEGVCYLSFKYGTGETMVGKRLFSCYTESMFKELIEQNRGFDLEHMWLTMDKREGHEEKWLNAIIKRRI</sequence>
<dbReference type="InterPro" id="IPR041698">
    <property type="entry name" value="Methyltransf_25"/>
</dbReference>
<keyword evidence="11" id="KW-1185">Reference proteome</keyword>
<evidence type="ECO:0000256" key="5">
    <source>
        <dbReference type="ARBA" id="ARBA00022989"/>
    </source>
</evidence>
<keyword evidence="3" id="KW-0808">Transferase</keyword>
<feature type="domain" description="Methyltransferase" evidence="9">
    <location>
        <begin position="181"/>
        <end position="269"/>
    </location>
</feature>
<proteinExistence type="predicted"/>
<dbReference type="SUPFAM" id="SSF53335">
    <property type="entry name" value="S-adenosyl-L-methionine-dependent methyltransferases"/>
    <property type="match status" value="1"/>
</dbReference>
<evidence type="ECO:0000259" key="9">
    <source>
        <dbReference type="Pfam" id="PF13649"/>
    </source>
</evidence>
<dbReference type="PANTHER" id="PTHR43861">
    <property type="entry name" value="TRANS-ACONITATE 2-METHYLTRANSFERASE-RELATED"/>
    <property type="match status" value="1"/>
</dbReference>
<dbReference type="Pfam" id="PF13649">
    <property type="entry name" value="Methyltransf_25"/>
    <property type="match status" value="1"/>
</dbReference>
<dbReference type="PANTHER" id="PTHR43861:SF1">
    <property type="entry name" value="TRANS-ACONITATE 2-METHYLTRANSFERASE"/>
    <property type="match status" value="1"/>
</dbReference>
<evidence type="ECO:0000256" key="6">
    <source>
        <dbReference type="ARBA" id="ARBA00023136"/>
    </source>
</evidence>
<feature type="domain" description="DUF1232" evidence="8">
    <location>
        <begin position="89"/>
        <end position="123"/>
    </location>
</feature>
<evidence type="ECO:0000256" key="7">
    <source>
        <dbReference type="SAM" id="Phobius"/>
    </source>
</evidence>
<dbReference type="RefSeq" id="WP_245330743.1">
    <property type="nucleotide sequence ID" value="NZ_JAGGLI010000005.1"/>
</dbReference>
<dbReference type="InterPro" id="IPR010652">
    <property type="entry name" value="DUF1232"/>
</dbReference>
<dbReference type="InterPro" id="IPR029063">
    <property type="entry name" value="SAM-dependent_MTases_sf"/>
</dbReference>
<evidence type="ECO:0000313" key="10">
    <source>
        <dbReference type="EMBL" id="MBP2026958.1"/>
    </source>
</evidence>
<evidence type="ECO:0000256" key="4">
    <source>
        <dbReference type="ARBA" id="ARBA00022692"/>
    </source>
</evidence>
<comment type="caution">
    <text evidence="10">The sequence shown here is derived from an EMBL/GenBank/DDBJ whole genome shotgun (WGS) entry which is preliminary data.</text>
</comment>
<evidence type="ECO:0000256" key="2">
    <source>
        <dbReference type="ARBA" id="ARBA00022603"/>
    </source>
</evidence>
<evidence type="ECO:0000313" key="11">
    <source>
        <dbReference type="Proteomes" id="UP001314903"/>
    </source>
</evidence>
<keyword evidence="5 7" id="KW-1133">Transmembrane helix</keyword>
<evidence type="ECO:0000259" key="8">
    <source>
        <dbReference type="Pfam" id="PF06803"/>
    </source>
</evidence>
<dbReference type="Proteomes" id="UP001314903">
    <property type="component" value="Unassembled WGS sequence"/>
</dbReference>